<dbReference type="Proteomes" id="UP001589838">
    <property type="component" value="Unassembled WGS sequence"/>
</dbReference>
<keyword evidence="1" id="KW-0812">Transmembrane</keyword>
<reference evidence="2 3" key="1">
    <citation type="submission" date="2024-09" db="EMBL/GenBank/DDBJ databases">
        <authorList>
            <person name="Sun Q."/>
            <person name="Mori K."/>
        </authorList>
    </citation>
    <scope>NUCLEOTIDE SEQUENCE [LARGE SCALE GENOMIC DNA]</scope>
    <source>
        <strain evidence="2 3">NCAIM B.02610</strain>
    </source>
</reference>
<evidence type="ECO:0008006" key="4">
    <source>
        <dbReference type="Google" id="ProtNLM"/>
    </source>
</evidence>
<gene>
    <name evidence="2" type="ORF">ACFFHM_17160</name>
</gene>
<sequence length="125" mass="13921">MRLILFELAIVVEVDRVWQGVEDSQIILYTATNSASCGFEFQVGSEYLIYALENEDGYDVSLCSRTALVVDAKEDLDVLGDGLAPSVEVEFEGETKKHGNNRYLIWLISGILVIGSIFIAKTKKR</sequence>
<name>A0ABV6KFT8_9BACI</name>
<dbReference type="SUPFAM" id="SSF50242">
    <property type="entry name" value="TIMP-like"/>
    <property type="match status" value="1"/>
</dbReference>
<evidence type="ECO:0000313" key="2">
    <source>
        <dbReference type="EMBL" id="MFC0472185.1"/>
    </source>
</evidence>
<evidence type="ECO:0000313" key="3">
    <source>
        <dbReference type="Proteomes" id="UP001589838"/>
    </source>
</evidence>
<organism evidence="2 3">
    <name type="scientific">Halalkalibacter kiskunsagensis</name>
    <dbReference type="NCBI Taxonomy" id="1548599"/>
    <lineage>
        <taxon>Bacteria</taxon>
        <taxon>Bacillati</taxon>
        <taxon>Bacillota</taxon>
        <taxon>Bacilli</taxon>
        <taxon>Bacillales</taxon>
        <taxon>Bacillaceae</taxon>
        <taxon>Halalkalibacter</taxon>
    </lineage>
</organism>
<accession>A0ABV6KFT8</accession>
<dbReference type="Gene3D" id="2.40.50.120">
    <property type="match status" value="1"/>
</dbReference>
<dbReference type="RefSeq" id="WP_335962809.1">
    <property type="nucleotide sequence ID" value="NZ_JAXBLX010000035.1"/>
</dbReference>
<proteinExistence type="predicted"/>
<dbReference type="EMBL" id="JBHLUX010000039">
    <property type="protein sequence ID" value="MFC0472185.1"/>
    <property type="molecule type" value="Genomic_DNA"/>
</dbReference>
<keyword evidence="1" id="KW-1133">Transmembrane helix</keyword>
<feature type="transmembrane region" description="Helical" evidence="1">
    <location>
        <begin position="103"/>
        <end position="120"/>
    </location>
</feature>
<protein>
    <recommendedName>
        <fullName evidence="4">Gram-positive cocci surface proteins LPxTG domain-containing protein</fullName>
    </recommendedName>
</protein>
<evidence type="ECO:0000256" key="1">
    <source>
        <dbReference type="SAM" id="Phobius"/>
    </source>
</evidence>
<dbReference type="InterPro" id="IPR008993">
    <property type="entry name" value="TIMP-like_OB-fold"/>
</dbReference>
<comment type="caution">
    <text evidence="2">The sequence shown here is derived from an EMBL/GenBank/DDBJ whole genome shotgun (WGS) entry which is preliminary data.</text>
</comment>
<keyword evidence="3" id="KW-1185">Reference proteome</keyword>
<keyword evidence="1" id="KW-0472">Membrane</keyword>